<evidence type="ECO:0000313" key="1">
    <source>
        <dbReference type="EMBL" id="QES42870.1"/>
    </source>
</evidence>
<gene>
    <name evidence="1" type="ORF">DEJ49_19400</name>
</gene>
<protein>
    <recommendedName>
        <fullName evidence="3">Asp23/Gls24 family envelope stress response protein</fullName>
    </recommendedName>
</protein>
<evidence type="ECO:0000313" key="2">
    <source>
        <dbReference type="Proteomes" id="UP000324015"/>
    </source>
</evidence>
<accession>A0A5P2CKP9</accession>
<dbReference type="AlphaFoldDB" id="A0A5P2CKP9"/>
<evidence type="ECO:0008006" key="3">
    <source>
        <dbReference type="Google" id="ProtNLM"/>
    </source>
</evidence>
<organism evidence="1 2">
    <name type="scientific">Streptomyces venezuelae</name>
    <dbReference type="NCBI Taxonomy" id="54571"/>
    <lineage>
        <taxon>Bacteria</taxon>
        <taxon>Bacillati</taxon>
        <taxon>Actinomycetota</taxon>
        <taxon>Actinomycetes</taxon>
        <taxon>Kitasatosporales</taxon>
        <taxon>Streptomycetaceae</taxon>
        <taxon>Streptomyces</taxon>
    </lineage>
</organism>
<reference evidence="1 2" key="1">
    <citation type="submission" date="2018-05" db="EMBL/GenBank/DDBJ databases">
        <title>Streptomyces venezuelae.</title>
        <authorList>
            <person name="Kim W."/>
            <person name="Lee N."/>
            <person name="Cho B.-K."/>
        </authorList>
    </citation>
    <scope>NUCLEOTIDE SEQUENCE [LARGE SCALE GENOMIC DNA]</scope>
    <source>
        <strain evidence="1 2">ATCC 14585</strain>
    </source>
</reference>
<dbReference type="Proteomes" id="UP000324015">
    <property type="component" value="Chromosome"/>
</dbReference>
<proteinExistence type="predicted"/>
<sequence length="113" mass="12017">MTERLASSAALAEAVQEAVLGTRGVAFLRPGLADLFRAAAPLRRGAGAAPRSSAVRISRDKAGAGWHAEIYVVLRRGHRALDVTRELRAAVTETLERLTGELSRVSVTVTGRV</sequence>
<dbReference type="RefSeq" id="WP_150185289.1">
    <property type="nucleotide sequence ID" value="NZ_CP029191.1"/>
</dbReference>
<dbReference type="EMBL" id="CP029191">
    <property type="protein sequence ID" value="QES42870.1"/>
    <property type="molecule type" value="Genomic_DNA"/>
</dbReference>
<name>A0A5P2CKP9_STRVZ</name>